<dbReference type="SMART" id="SM00612">
    <property type="entry name" value="Kelch"/>
    <property type="match status" value="2"/>
</dbReference>
<dbReference type="Gramene" id="ESQ44417">
    <property type="protein sequence ID" value="ESQ44417"/>
    <property type="gene ID" value="EUTSA_v10006011mg"/>
</dbReference>
<evidence type="ECO:0000313" key="5">
    <source>
        <dbReference type="Proteomes" id="UP000030689"/>
    </source>
</evidence>
<dbReference type="PANTHER" id="PTHR24414">
    <property type="entry name" value="F-BOX/KELCH-REPEAT PROTEIN SKIP4"/>
    <property type="match status" value="1"/>
</dbReference>
<protein>
    <submittedName>
        <fullName evidence="4">Uncharacterized protein</fullName>
    </submittedName>
</protein>
<feature type="domain" description="FKB95-like N-terminal Kelch" evidence="3">
    <location>
        <begin position="110"/>
        <end position="387"/>
    </location>
</feature>
<dbReference type="SUPFAM" id="SSF81383">
    <property type="entry name" value="F-box domain"/>
    <property type="match status" value="1"/>
</dbReference>
<dbReference type="OrthoDB" id="45365at2759"/>
<dbReference type="Pfam" id="PF00646">
    <property type="entry name" value="F-box"/>
    <property type="match status" value="1"/>
</dbReference>
<sequence>MTMINYADEVPLPHLKRRKKKKTNKRRTNKTNKSSPSWSSLPDALALSCVARLTRQDYLALSLVSKSHRALVASPELVRARTLIGCTEPTFCVCLRIFPDLTPSWFFLNRNRRLRRIPSNPYQAPESSSFVVVDWGIYVIGGISNGNRPTSDVWFLDCFSRTWRQAPSMKMARASASASFVDGKIYVFGGCDDHSNWAEVFDPKTQTWNLLSVPKMPHGIHQSVVIEGKKVYAVDEEEYQSFSFSPSECKFWTRNRKRDYKRGYRNDWCAIGKVLFCRGSRRRILWCEPDNDFDWKEVKGLEEDLKNSLSGSRLYYHGALDALYSKPIDINYEISSLSSNSAGNIVIFWSVQLENPKHLELWSAEISVERREGGEIWGKFEWSGAVFKLHPRSYSVKVLYSASVHV</sequence>
<gene>
    <name evidence="4" type="ORF">EUTSA_v10006011mg</name>
</gene>
<proteinExistence type="predicted"/>
<feature type="domain" description="F-box" evidence="2">
    <location>
        <begin position="38"/>
        <end position="77"/>
    </location>
</feature>
<name>V4LPJ7_EUTSA</name>
<evidence type="ECO:0000256" key="1">
    <source>
        <dbReference type="SAM" id="MobiDB-lite"/>
    </source>
</evidence>
<dbReference type="CDD" id="cd22152">
    <property type="entry name" value="F-box_AtAFR-like"/>
    <property type="match status" value="1"/>
</dbReference>
<feature type="region of interest" description="Disordered" evidence="1">
    <location>
        <begin position="15"/>
        <end position="41"/>
    </location>
</feature>
<dbReference type="EMBL" id="KI517455">
    <property type="protein sequence ID" value="ESQ44417.1"/>
    <property type="molecule type" value="Genomic_DNA"/>
</dbReference>
<accession>V4LPJ7</accession>
<dbReference type="InterPro" id="IPR006652">
    <property type="entry name" value="Kelch_1"/>
</dbReference>
<dbReference type="Pfam" id="PF25210">
    <property type="entry name" value="Kelch_FKB95"/>
    <property type="match status" value="1"/>
</dbReference>
<keyword evidence="5" id="KW-1185">Reference proteome</keyword>
<dbReference type="KEGG" id="eus:EUTSA_v10006011mg"/>
<dbReference type="InterPro" id="IPR057499">
    <property type="entry name" value="Kelch_FKB95"/>
</dbReference>
<reference evidence="4 5" key="1">
    <citation type="journal article" date="2013" name="Front. Plant Sci.">
        <title>The Reference Genome of the Halophytic Plant Eutrema salsugineum.</title>
        <authorList>
            <person name="Yang R."/>
            <person name="Jarvis D.E."/>
            <person name="Chen H."/>
            <person name="Beilstein M.A."/>
            <person name="Grimwood J."/>
            <person name="Jenkins J."/>
            <person name="Shu S."/>
            <person name="Prochnik S."/>
            <person name="Xin M."/>
            <person name="Ma C."/>
            <person name="Schmutz J."/>
            <person name="Wing R.A."/>
            <person name="Mitchell-Olds T."/>
            <person name="Schumaker K.S."/>
            <person name="Wang X."/>
        </authorList>
    </citation>
    <scope>NUCLEOTIDE SEQUENCE [LARGE SCALE GENOMIC DNA]</scope>
</reference>
<evidence type="ECO:0000259" key="3">
    <source>
        <dbReference type="Pfam" id="PF25210"/>
    </source>
</evidence>
<dbReference type="InterPro" id="IPR036047">
    <property type="entry name" value="F-box-like_dom_sf"/>
</dbReference>
<dbReference type="Gene3D" id="2.120.10.80">
    <property type="entry name" value="Kelch-type beta propeller"/>
    <property type="match status" value="1"/>
</dbReference>
<dbReference type="Proteomes" id="UP000030689">
    <property type="component" value="Unassembled WGS sequence"/>
</dbReference>
<dbReference type="InterPro" id="IPR001810">
    <property type="entry name" value="F-box_dom"/>
</dbReference>
<dbReference type="InterPro" id="IPR050354">
    <property type="entry name" value="F-box/kelch-repeat_ARATH"/>
</dbReference>
<dbReference type="AlphaFoldDB" id="V4LPJ7"/>
<dbReference type="SUPFAM" id="SSF117281">
    <property type="entry name" value="Kelch motif"/>
    <property type="match status" value="1"/>
</dbReference>
<dbReference type="InterPro" id="IPR015915">
    <property type="entry name" value="Kelch-typ_b-propeller"/>
</dbReference>
<organism evidence="4 5">
    <name type="scientific">Eutrema salsugineum</name>
    <name type="common">Saltwater cress</name>
    <name type="synonym">Sisymbrium salsugineum</name>
    <dbReference type="NCBI Taxonomy" id="72664"/>
    <lineage>
        <taxon>Eukaryota</taxon>
        <taxon>Viridiplantae</taxon>
        <taxon>Streptophyta</taxon>
        <taxon>Embryophyta</taxon>
        <taxon>Tracheophyta</taxon>
        <taxon>Spermatophyta</taxon>
        <taxon>Magnoliopsida</taxon>
        <taxon>eudicotyledons</taxon>
        <taxon>Gunneridae</taxon>
        <taxon>Pentapetalae</taxon>
        <taxon>rosids</taxon>
        <taxon>malvids</taxon>
        <taxon>Brassicales</taxon>
        <taxon>Brassicaceae</taxon>
        <taxon>Eutremeae</taxon>
        <taxon>Eutrema</taxon>
    </lineage>
</organism>
<dbReference type="eggNOG" id="KOG1072">
    <property type="taxonomic scope" value="Eukaryota"/>
</dbReference>
<feature type="compositionally biased region" description="Basic residues" evidence="1">
    <location>
        <begin position="15"/>
        <end position="30"/>
    </location>
</feature>
<dbReference type="OMA" id="VVDWGIY"/>
<dbReference type="PANTHER" id="PTHR24414:SF172">
    <property type="entry name" value="F-BOX DOMAIN-CONTAINING PROTEIN"/>
    <property type="match status" value="1"/>
</dbReference>
<evidence type="ECO:0000313" key="4">
    <source>
        <dbReference type="EMBL" id="ESQ44417.1"/>
    </source>
</evidence>
<evidence type="ECO:0000259" key="2">
    <source>
        <dbReference type="Pfam" id="PF00646"/>
    </source>
</evidence>